<evidence type="ECO:0000313" key="2">
    <source>
        <dbReference type="EMBL" id="OAI03718.1"/>
    </source>
</evidence>
<dbReference type="RefSeq" id="WP_064036869.1">
    <property type="nucleotide sequence ID" value="NZ_LUUH01000054.1"/>
</dbReference>
<gene>
    <name evidence="2" type="ORF">A1353_14315</name>
</gene>
<organism evidence="2 3">
    <name type="scientific">Methylomonas methanica</name>
    <dbReference type="NCBI Taxonomy" id="421"/>
    <lineage>
        <taxon>Bacteria</taxon>
        <taxon>Pseudomonadati</taxon>
        <taxon>Pseudomonadota</taxon>
        <taxon>Gammaproteobacteria</taxon>
        <taxon>Methylococcales</taxon>
        <taxon>Methylococcaceae</taxon>
        <taxon>Methylomonas</taxon>
    </lineage>
</organism>
<dbReference type="Proteomes" id="UP000077763">
    <property type="component" value="Unassembled WGS sequence"/>
</dbReference>
<dbReference type="AlphaFoldDB" id="A0A177MDA4"/>
<name>A0A177MDA4_METMH</name>
<feature type="coiled-coil region" evidence="1">
    <location>
        <begin position="283"/>
        <end position="328"/>
    </location>
</feature>
<evidence type="ECO:0000313" key="3">
    <source>
        <dbReference type="Proteomes" id="UP000077763"/>
    </source>
</evidence>
<proteinExistence type="predicted"/>
<accession>A0A177MDA4</accession>
<comment type="caution">
    <text evidence="2">The sequence shown here is derived from an EMBL/GenBank/DDBJ whole genome shotgun (WGS) entry which is preliminary data.</text>
</comment>
<dbReference type="EMBL" id="LUUH01000054">
    <property type="protein sequence ID" value="OAI03718.1"/>
    <property type="molecule type" value="Genomic_DNA"/>
</dbReference>
<keyword evidence="1" id="KW-0175">Coiled coil</keyword>
<reference evidence="2 3" key="1">
    <citation type="submission" date="2016-03" db="EMBL/GenBank/DDBJ databases">
        <authorList>
            <person name="Ploux O."/>
        </authorList>
    </citation>
    <scope>NUCLEOTIDE SEQUENCE [LARGE SCALE GENOMIC DNA]</scope>
    <source>
        <strain evidence="2 3">R-45371</strain>
    </source>
</reference>
<feature type="coiled-coil region" evidence="1">
    <location>
        <begin position="426"/>
        <end position="453"/>
    </location>
</feature>
<feature type="coiled-coil region" evidence="1">
    <location>
        <begin position="225"/>
        <end position="252"/>
    </location>
</feature>
<sequence length="663" mass="75332">MEDLINRLSRQKSSPRLWIERLAIFSEAKVDQCIRSISFRRGLNVIWAHEPASGTHTGIHAAGHGVGKTSLCLLIRYCLGDNAKLVIGLRDELAREFPYGGVGVVVHIEDQTYSIFRFFNAYKDGVVTVGSDIESLIGTSSGQSFKEFETQLATTMMSKVSPRNIPETDQTIEWRHVLSWITRDQGARFKSFFAWREEEGTGLRRPRQDPPIVMRAVLGLMEHEESELMVRIHSLEKDLKRSQQETERLQKEPQLIRLRIESELRAWLQVADDLPLRSDDIFKDSVEDKVNEAKQQAQAKLEEINSRYQALNQQLAEFRAELILKKRDYDEADEVYQFAQAAINRDENTLKQFASHRETLQGLCGPCQHGGVLFRDCTHIQDEIKKLGAISLKDHRDQNLLGKSLDAWLDSAMKALESKKVVDKTMESIRGQMASLEQQCNALSIKRDSAVLEVDRGSRLLRELERWQKLFGSAETAESIRQSMALSEKITNNIGFAGVKLQLCQQERTKRQRGLGDLMNGLVNNLFSDETVGNFVVRDEYRPFQLSVNGGEAYYVLEVLLGDLACLLDCADPGSAFPGLLIHDCPREADMSPLLYEKLLSLVQHIEQKAYGTEAPFQYIVTTTSPPPSPLRDMPFLRETLDPSTDDGLLFRRRFQSTPQNIK</sequence>
<evidence type="ECO:0000256" key="1">
    <source>
        <dbReference type="SAM" id="Coils"/>
    </source>
</evidence>
<protein>
    <submittedName>
        <fullName evidence="2">Uncharacterized protein</fullName>
    </submittedName>
</protein>